<dbReference type="InParanoid" id="B8C4W0"/>
<dbReference type="Pfam" id="PF07394">
    <property type="entry name" value="DUF1501"/>
    <property type="match status" value="1"/>
</dbReference>
<name>B8C4W0_THAPS</name>
<proteinExistence type="predicted"/>
<evidence type="ECO:0000256" key="3">
    <source>
        <dbReference type="SAM" id="SignalP"/>
    </source>
</evidence>
<keyword evidence="1" id="KW-0378">Hydrolase</keyword>
<evidence type="ECO:0000259" key="4">
    <source>
        <dbReference type="Pfam" id="PF02018"/>
    </source>
</evidence>
<evidence type="ECO:0000313" key="6">
    <source>
        <dbReference type="EMBL" id="EED91015.1"/>
    </source>
</evidence>
<evidence type="ECO:0000259" key="5">
    <source>
        <dbReference type="Pfam" id="PF24606"/>
    </source>
</evidence>
<feature type="compositionally biased region" description="Polar residues" evidence="2">
    <location>
        <begin position="22"/>
        <end position="31"/>
    </location>
</feature>
<dbReference type="RefSeq" id="XP_002290908.1">
    <property type="nucleotide sequence ID" value="XM_002290872.1"/>
</dbReference>
<dbReference type="Gene3D" id="2.60.120.260">
    <property type="entry name" value="Galactose-binding domain-like"/>
    <property type="match status" value="3"/>
</dbReference>
<dbReference type="Pfam" id="PF08811">
    <property type="entry name" value="DUF1800"/>
    <property type="match status" value="2"/>
</dbReference>
<evidence type="ECO:0000313" key="7">
    <source>
        <dbReference type="Proteomes" id="UP000001449"/>
    </source>
</evidence>
<keyword evidence="7" id="KW-1185">Reference proteome</keyword>
<dbReference type="Gene3D" id="2.160.20.10">
    <property type="entry name" value="Single-stranded right-handed beta-helix, Pectin lyase-like"/>
    <property type="match status" value="1"/>
</dbReference>
<protein>
    <submittedName>
        <fullName evidence="6">Uncharacterized protein</fullName>
    </submittedName>
</protein>
<dbReference type="InterPro" id="IPR055401">
    <property type="entry name" value="CEMIP_beta-hel_dom"/>
</dbReference>
<accession>B8C4W0</accession>
<evidence type="ECO:0000256" key="1">
    <source>
        <dbReference type="ARBA" id="ARBA00022801"/>
    </source>
</evidence>
<dbReference type="Pfam" id="PF02018">
    <property type="entry name" value="CBM_4_9"/>
    <property type="match status" value="1"/>
</dbReference>
<sequence>MKLNRNFTLAILLLASNDLGYASTTSNNNNRRLPRGKDGGLIKEGGRGNGRDKGKKEDKGKARPARVDPQDDNRIEPEDAPQNANELAFAAMLVSGGGRTDANSGGRGKGGSRGSKLLSEFDISSIVLPAGEELSCDPQDLDEGEVCGLYDITMEGGGEASRVVEMVDDGRSSPVGSEVSDAVDGIGRGGRGSSGADGNDQGGRGHGSKGNKAGIKAELEEEELSFGPLELEAAMEDEIDALLSVYEFDAEDYEAELIEAGLGMDVEVNETIAVDGEVDLDEEVFSRRLRSGRKVSQEQSQSQRKLQNLETRNIGTFAPLTCNGVALPTASECESSPAGLMSELVSQANGGEVVVPCGRCYKYDLPTEATIGGLNIIGKLYIPPNYRSTLTTTHVFVQGELEMSDNNIISSDNLSIKIVLSGTSHVTFTPADSNAGVAGTPFNAGSKPFLVAGGKLNIRGWDASEDEGTATWTPLLDMAEGDRPTPTLSAEKRAVSQVNNLRSGVQCPRQLVNHDFDSGIDYSLWSGGDGGVLTHNAEEGTMVLTNIKKDWQGFRLDFTKIAQDCPIIEGQDYLVTMKLKIDKPGVEKGESMQCEITNDRSNDCPWLSRKMYALEGSNRGQNRRLNAGTIGKYGEWFTFATVWSFDAEDISDDIFGYLFYLERFEAGTTVSLDDFVFELPSERSYLDQADACRELVVNGDAENADGNGLSFYPFWSSRDYMFEPTILQETETNGSINKYWQANNRGYYSDSPRFTVVNDCFERGLVYTVSLRLRHSYPTPLSYYLQMNSPWSDGSGWRYKRILECPEQSAADGWVICSSPLIVDEEMELIGDSEIEVKIQGETNSEFAVIDYDDISIHFVSGPAEGLKVDGGVSSRWGPNADLHITSSTLTYRDSQNAVIESVRSNADGSSNLKLQSGIEAVLSEQDQPGQGVEIVLLTRNIVIEAEAGGTEFDGGYLQIFHTPGVAQTLEGVEFTRMGQQQQRNRFPIQLLYSGDVEGTSISRNSIRHSNHRCISVGGTSKATISSNVAYDTAGFCYFFDESSSDNLVIGNLGSYLNDAIRNKATTAAGERDWDRATFGIFSPLNDYIGNVAAGSDGRGTYGEDNVKTSNDSLRRMAMRQFKDNKSHSNNWQGFNLYDFEQFFTFRDDVNVPVFENLSAYRNREHGIYTNNMISAEFRGGLVSDNQWGLALLRSDRIIVSDFVVRGSTEVFRDHTKTREKLCRYSSWTHVGIEMMSTRWRYGENDPGDGLRLKNVEISDFDENYYECKSMDPIKFANIKYDGHFDYLTSFEGVSISDSRGVVIDGCTASEEMGVNDIVINDIDGSLNPAGASGVPSALVSNYPHMTGAFGDKCTGIGKCMAYCPGVCLSTFSLKVEQFGTENWKLRVTVGNDFFDIPGTIEDRNDYRFFSDAYRTRVFSVSLPAGAFTAEFIDEEGNQVWPTFVEEVWENPPDCSGYATVGDMTLLKPEVDAIQCEQLIRNGGQDATLSSTEPWLHTHPELLVGTGLGIDGSDAIITSDRRYHWTGPGQNIDTRCLSLMKNQFFEFEAWVKMLDFDGNPATNIDPDDRWYHNKSPILNLNERRYRDVATKKYVYTSEDRDQAVMARPYKSDGYNLVHGIFRLPEAIRLFVEIERAPDNVEFHVDNVSLTPMKCNPNELILNGNIEEGNTKYWDQWGDRVGLDLVPGYGGVGNALKAFQREHYSHGQAQVVNFDCLEAGDRIAFTARLKVEGGDCNPYDGNNRCSDLRMYTTKDGARTYDQVAHVITNDPVDGWYHVSGIHQLSDIQAKADYTKIYTDGSHTSLAVIVDDVHAELIPYQCNDLVMNPSFEDGTAAFWNFIDKGRSQVSLVSPGADGSGYAIRSFARDHRWSGLRQKLDTRCFTSGDEYTISAKFRLVNATSQVGAWCDTNIQWNDRHNTQCPSVTIYGWNCDEGNVYWRFWNQQEGFEWDPTTFNDFSSSFIVDDRLASCEAVNVYVNEVNDQYEIVMDDVQISATGTESPTEEPTPSPTLFPDDANTNQPSKAPTSMPTVGSVTTCPPIDSASAEVSPGHVMLAKSNDLCILTKALVTDGSVVSNIAPVARSYDGGAWEVSAGDFATSLLYGQNIGDYAAGSQLTLPELGANEKYYLTSYAHSISEVDSVARLLESATFGTTASDLAGTHILKTLEDPIILVMAFRDGGDLPSLAKTETIGGLRIPSKHPLGREIPILPSNSTVIQEPLLMPSHLTILIILLSTTWSTCYVDIPTKEWAEGSGYAFPNTTLANTSLPILSFNSMAKDSIQPPNVLNLPNISQSLSPIDELGSNGGEYIYFDGVDDPACSQLNDAVEETDAPVFGKLPDGSWLQWDPRLALEENTLDQHLEDGGGLTQSLTGGQTRCANAPRTFLNQDQCSLSFAPTACGSTGTPDLEIALDPDNIATLHDITGQYVYGLLGLPVIDFQGNALESPCTLGLRSRWEILNAADCPEPTVLGTETNATLVKLLTQSSDMNPSLRDIIFPSRGHSCSAEDYASLGEVEIVVESTCFKRVHPEHLSVYDMTYWTLEDTHPGNMVAAMEVPPEHNPITKWMDIDGSVFLIYPSFTTNDVPNHPIGRWDVHSVKFSKLGRFGDNVKFVDLPNEMRLDEVAEYFGESSAIGGSGVVVCGSPNESANDPTEGHIFSVTTGKDTEWGLWKQREQVFTTVALYADDQLRQRVAWAFAQLLVIARSAIGIDESHTEAYLTYYDIFVRNAFGNYGDMLKEISYSPLMAENLSFLQSKSAAYMWETQGKISFADENFAREIMQLFSTGLYQLNLDGTYKLNDEGQPQLVYSNDEIMSFSRVWTGFDYQQARGNVEEANWSGNRHDPMKIQAAWRDKFPKSDLSGGYLGDGYPLCVDLPDKMFLRKGASYRLLGSSSAPELMEDHSYFKNDDTLKRFALDDSSRLKEKLCNADAIGKCQYATSVTLDSNLGCVASECDADTLRVVQVSQGIYYEYVRPACVEQAFYANAKKVIYRERWSDSSCANPRLPYASEACCSTGDLRAYRSPDYLYDQERVLASTADSRCVAIGKMSCDFNDIGEIYFLHDDLPGLRRSSFTLTHDTYLNDAITGDIDWYKKGYHWSTDSCTIKAKVNAVGQVALVYEPEDYAYLHPHIREDNRNFFKVYWDGDYPKNDDDVSVGNTCGNGVCESLPLGGCMCDVVISEARVFKNMPTSVVEVLSKLTIGAYDPSAYDEGTFAEEVTDNGVTAYLTSAGVFDDETVFKVTDEYKRVRLFKNTKEYVKIQGAPEYAFRNAPSFMSVLNTEADQRDAEYETQAALDHYLYHDNTAPFIAYRLIQKFTTSNPNGRYVAAVATAFRTGKYGDHGTGQYGDLAATIAAVLMDPEARATVLDADPFHGSLREPLLRVMALMRSMEVVQPDGQPVVKIEGMEQKIGQMAHNFPSVFSFHLPEYTADGSRSGDASLVSPEAMTMDMPKIVGLLNGMFSMVKYGNSYCHGGFGSNWARCNEGDFSYANAYLSFARPFNEGTTTADAHADAVVNELSTLLTSGRLSNENKQVIKAAYVEKLVDGADAALRLAQQLVLTTPEFHTTNTLKFSGELRGEPEPPQASGAPYKAIVYVMFAGGCDSYNMLVPHTCTDEKDMYAEYLAVREEIALQKEDLRLLNGDSGQICETFGVHPQLEAVQGMYNDGDLLFFTNTGVLTKETDKEHYRQDTETQLFAHNWMQRAAQRIDPLKEKDGTGVLGRISDALVKQGLSVGAFSVGGNSISLLGEPGISSSPMILDRNGVTRFNNDASTDTMDATITALNEATAAESGVFGDLWSSTMVSSLSHNKLLYDTLADTTTETTFPNSGLGSQLEMTAKMIASRETRGVDADVFYISTGGWDTHSDVLANLNRLFADVDDSFKAFADEMKIKGTWDNVAVVQTSDFARTLAPNTGRGSDHAWGANSMLFGGGVKGGQILGTYPDDLTDDGPRSLGRGRMIPTTSWDAVFLPLAEWSGATEGDLDNVCPNRDNFPAEHFFDAADVFEMN</sequence>
<dbReference type="KEGG" id="tps:THAPSDRAFT_22950"/>
<dbReference type="PaxDb" id="35128-Thaps22950"/>
<dbReference type="EMBL" id="CM000643">
    <property type="protein sequence ID" value="EED91015.1"/>
    <property type="molecule type" value="Genomic_DNA"/>
</dbReference>
<feature type="compositionally biased region" description="Basic and acidic residues" evidence="2">
    <location>
        <begin position="35"/>
        <end position="77"/>
    </location>
</feature>
<feature type="signal peptide" evidence="3">
    <location>
        <begin position="1"/>
        <end position="22"/>
    </location>
</feature>
<dbReference type="SUPFAM" id="SSF51126">
    <property type="entry name" value="Pectin lyase-like"/>
    <property type="match status" value="1"/>
</dbReference>
<dbReference type="GeneID" id="7448357"/>
<dbReference type="InterPro" id="IPR010869">
    <property type="entry name" value="DUF1501"/>
</dbReference>
<dbReference type="GO" id="GO:0016798">
    <property type="term" value="F:hydrolase activity, acting on glycosyl bonds"/>
    <property type="evidence" value="ECO:0007669"/>
    <property type="project" value="InterPro"/>
</dbReference>
<dbReference type="eggNOG" id="ENOG502QSGJ">
    <property type="taxonomic scope" value="Eukaryota"/>
</dbReference>
<dbReference type="SUPFAM" id="SSF49785">
    <property type="entry name" value="Galactose-binding domain-like"/>
    <property type="match status" value="2"/>
</dbReference>
<reference evidence="6 7" key="2">
    <citation type="journal article" date="2008" name="Nature">
        <title>The Phaeodactylum genome reveals the evolutionary history of diatom genomes.</title>
        <authorList>
            <person name="Bowler C."/>
            <person name="Allen A.E."/>
            <person name="Badger J.H."/>
            <person name="Grimwood J."/>
            <person name="Jabbari K."/>
            <person name="Kuo A."/>
            <person name="Maheswari U."/>
            <person name="Martens C."/>
            <person name="Maumus F."/>
            <person name="Otillar R.P."/>
            <person name="Rayko E."/>
            <person name="Salamov A."/>
            <person name="Vandepoele K."/>
            <person name="Beszteri B."/>
            <person name="Gruber A."/>
            <person name="Heijde M."/>
            <person name="Katinka M."/>
            <person name="Mock T."/>
            <person name="Valentin K."/>
            <person name="Verret F."/>
            <person name="Berges J.A."/>
            <person name="Brownlee C."/>
            <person name="Cadoret J.P."/>
            <person name="Chiovitti A."/>
            <person name="Choi C.J."/>
            <person name="Coesel S."/>
            <person name="De Martino A."/>
            <person name="Detter J.C."/>
            <person name="Durkin C."/>
            <person name="Falciatore A."/>
            <person name="Fournet J."/>
            <person name="Haruta M."/>
            <person name="Huysman M.J."/>
            <person name="Jenkins B.D."/>
            <person name="Jiroutova K."/>
            <person name="Jorgensen R.E."/>
            <person name="Joubert Y."/>
            <person name="Kaplan A."/>
            <person name="Kroger N."/>
            <person name="Kroth P.G."/>
            <person name="La Roche J."/>
            <person name="Lindquist E."/>
            <person name="Lommer M."/>
            <person name="Martin-Jezequel V."/>
            <person name="Lopez P.J."/>
            <person name="Lucas S."/>
            <person name="Mangogna M."/>
            <person name="McGinnis K."/>
            <person name="Medlin L.K."/>
            <person name="Montsant A."/>
            <person name="Oudot-Le Secq M.P."/>
            <person name="Napoli C."/>
            <person name="Obornik M."/>
            <person name="Parker M.S."/>
            <person name="Petit J.L."/>
            <person name="Porcel B.M."/>
            <person name="Poulsen N."/>
            <person name="Robison M."/>
            <person name="Rychlewski L."/>
            <person name="Rynearson T.A."/>
            <person name="Schmutz J."/>
            <person name="Shapiro H."/>
            <person name="Siaut M."/>
            <person name="Stanley M."/>
            <person name="Sussman M.R."/>
            <person name="Taylor A.R."/>
            <person name="Vardi A."/>
            <person name="von Dassow P."/>
            <person name="Vyverman W."/>
            <person name="Willis A."/>
            <person name="Wyrwicz L.S."/>
            <person name="Rokhsar D.S."/>
            <person name="Weissenbach J."/>
            <person name="Armbrust E.V."/>
            <person name="Green B.R."/>
            <person name="Van de Peer Y."/>
            <person name="Grigoriev I.V."/>
        </authorList>
    </citation>
    <scope>NUCLEOTIDE SEQUENCE [LARGE SCALE GENOMIC DNA]</scope>
    <source>
        <strain evidence="6 7">CCMP1335</strain>
    </source>
</reference>
<feature type="chain" id="PRO_5002869446" evidence="3">
    <location>
        <begin position="23"/>
        <end position="4007"/>
    </location>
</feature>
<gene>
    <name evidence="6" type="ORF">THAPSDRAFT_22950</name>
</gene>
<dbReference type="PANTHER" id="PTHR43737:SF1">
    <property type="entry name" value="DUF1501 DOMAIN-CONTAINING PROTEIN"/>
    <property type="match status" value="1"/>
</dbReference>
<dbReference type="InterPro" id="IPR012334">
    <property type="entry name" value="Pectin_lyas_fold"/>
</dbReference>
<feature type="region of interest" description="Disordered" evidence="2">
    <location>
        <begin position="170"/>
        <end position="212"/>
    </location>
</feature>
<feature type="compositionally biased region" description="Gly residues" evidence="2">
    <location>
        <begin position="186"/>
        <end position="205"/>
    </location>
</feature>
<feature type="region of interest" description="Disordered" evidence="2">
    <location>
        <begin position="1996"/>
        <end position="2034"/>
    </location>
</feature>
<organism evidence="6 7">
    <name type="scientific">Thalassiosira pseudonana</name>
    <name type="common">Marine diatom</name>
    <name type="synonym">Cyclotella nana</name>
    <dbReference type="NCBI Taxonomy" id="35128"/>
    <lineage>
        <taxon>Eukaryota</taxon>
        <taxon>Sar</taxon>
        <taxon>Stramenopiles</taxon>
        <taxon>Ochrophyta</taxon>
        <taxon>Bacillariophyta</taxon>
        <taxon>Coscinodiscophyceae</taxon>
        <taxon>Thalassiosirophycidae</taxon>
        <taxon>Thalassiosirales</taxon>
        <taxon>Thalassiosiraceae</taxon>
        <taxon>Thalassiosira</taxon>
    </lineage>
</organism>
<evidence type="ECO:0000256" key="2">
    <source>
        <dbReference type="SAM" id="MobiDB-lite"/>
    </source>
</evidence>
<feature type="compositionally biased region" description="Polar residues" evidence="2">
    <location>
        <begin position="2016"/>
        <end position="2034"/>
    </location>
</feature>
<dbReference type="InterPro" id="IPR003305">
    <property type="entry name" value="CenC_carb-bd"/>
</dbReference>
<dbReference type="InterPro" id="IPR011050">
    <property type="entry name" value="Pectin_lyase_fold/virulence"/>
</dbReference>
<feature type="region of interest" description="Disordered" evidence="2">
    <location>
        <begin position="21"/>
        <end position="79"/>
    </location>
</feature>
<reference evidence="6 7" key="1">
    <citation type="journal article" date="2004" name="Science">
        <title>The genome of the diatom Thalassiosira pseudonana: ecology, evolution, and metabolism.</title>
        <authorList>
            <person name="Armbrust E.V."/>
            <person name="Berges J.A."/>
            <person name="Bowler C."/>
            <person name="Green B.R."/>
            <person name="Martinez D."/>
            <person name="Putnam N.H."/>
            <person name="Zhou S."/>
            <person name="Allen A.E."/>
            <person name="Apt K.E."/>
            <person name="Bechner M."/>
            <person name="Brzezinski M.A."/>
            <person name="Chaal B.K."/>
            <person name="Chiovitti A."/>
            <person name="Davis A.K."/>
            <person name="Demarest M.S."/>
            <person name="Detter J.C."/>
            <person name="Glavina T."/>
            <person name="Goodstein D."/>
            <person name="Hadi M.Z."/>
            <person name="Hellsten U."/>
            <person name="Hildebrand M."/>
            <person name="Jenkins B.D."/>
            <person name="Jurka J."/>
            <person name="Kapitonov V.V."/>
            <person name="Kroger N."/>
            <person name="Lau W.W."/>
            <person name="Lane T.W."/>
            <person name="Larimer F.W."/>
            <person name="Lippmeier J.C."/>
            <person name="Lucas S."/>
            <person name="Medina M."/>
            <person name="Montsant A."/>
            <person name="Obornik M."/>
            <person name="Parker M.S."/>
            <person name="Palenik B."/>
            <person name="Pazour G.J."/>
            <person name="Richardson P.M."/>
            <person name="Rynearson T.A."/>
            <person name="Saito M.A."/>
            <person name="Schwartz D.C."/>
            <person name="Thamatrakoln K."/>
            <person name="Valentin K."/>
            <person name="Vardi A."/>
            <person name="Wilkerson F.P."/>
            <person name="Rokhsar D.S."/>
        </authorList>
    </citation>
    <scope>NUCLEOTIDE SEQUENCE [LARGE SCALE GENOMIC DNA]</scope>
    <source>
        <strain evidence="6 7">CCMP1335</strain>
    </source>
</reference>
<dbReference type="InterPro" id="IPR008979">
    <property type="entry name" value="Galactose-bd-like_sf"/>
</dbReference>
<dbReference type="PANTHER" id="PTHR43737">
    <property type="entry name" value="BLL7424 PROTEIN"/>
    <property type="match status" value="1"/>
</dbReference>
<dbReference type="Proteomes" id="UP000001449">
    <property type="component" value="Chromosome 6"/>
</dbReference>
<keyword evidence="3" id="KW-0732">Signal</keyword>
<feature type="domain" description="CEMIP beta-helix" evidence="5">
    <location>
        <begin position="967"/>
        <end position="1135"/>
    </location>
</feature>
<dbReference type="Pfam" id="PF24606">
    <property type="entry name" value="CEMIP_beta-hel"/>
    <property type="match status" value="1"/>
</dbReference>
<feature type="domain" description="CBM-cenC" evidence="4">
    <location>
        <begin position="1821"/>
        <end position="1900"/>
    </location>
</feature>
<dbReference type="InterPro" id="IPR014917">
    <property type="entry name" value="DUF1800"/>
</dbReference>
<dbReference type="HOGENOM" id="CLU_224140_0_0_1"/>